<dbReference type="RefSeq" id="WP_101751933.1">
    <property type="nucleotide sequence ID" value="NZ_CP025430.1"/>
</dbReference>
<keyword evidence="1" id="KW-1133">Transmembrane helix</keyword>
<dbReference type="EMBL" id="CP025430">
    <property type="protein sequence ID" value="AUH63892.1"/>
    <property type="molecule type" value="Genomic_DNA"/>
</dbReference>
<gene>
    <name evidence="2" type="ORF">CX676_06735</name>
</gene>
<keyword evidence="3" id="KW-1185">Reference proteome</keyword>
<dbReference type="OrthoDB" id="7864437at2"/>
<name>A0A2H5EX67_9RHOB</name>
<protein>
    <submittedName>
        <fullName evidence="2">Uncharacterized protein</fullName>
    </submittedName>
</protein>
<sequence length="153" mass="15850">MPARRLWPTLRNLILALLNATLILVALCLWLAWRLTSEVHAVTADVAGELAQNLAPVQPLRDEVAALTGEVAGLRGDLAAMREGAEMPEAVERLGVAAEGLQARLAGLTETTEAVTADPGLLIDRAVAAAAGKLGDEAQELIGCRAAAAAKDG</sequence>
<organism evidence="2 3">
    <name type="scientific">Paracoccus zhejiangensis</name>
    <dbReference type="NCBI Taxonomy" id="1077935"/>
    <lineage>
        <taxon>Bacteria</taxon>
        <taxon>Pseudomonadati</taxon>
        <taxon>Pseudomonadota</taxon>
        <taxon>Alphaproteobacteria</taxon>
        <taxon>Rhodobacterales</taxon>
        <taxon>Paracoccaceae</taxon>
        <taxon>Paracoccus</taxon>
    </lineage>
</organism>
<evidence type="ECO:0000313" key="2">
    <source>
        <dbReference type="EMBL" id="AUH63892.1"/>
    </source>
</evidence>
<dbReference type="AlphaFoldDB" id="A0A2H5EX67"/>
<evidence type="ECO:0000313" key="3">
    <source>
        <dbReference type="Proteomes" id="UP000234530"/>
    </source>
</evidence>
<evidence type="ECO:0000256" key="1">
    <source>
        <dbReference type="SAM" id="Phobius"/>
    </source>
</evidence>
<keyword evidence="1" id="KW-0812">Transmembrane</keyword>
<keyword evidence="1" id="KW-0472">Membrane</keyword>
<dbReference type="Proteomes" id="UP000234530">
    <property type="component" value="Chromosome"/>
</dbReference>
<reference evidence="2 3" key="1">
    <citation type="journal article" date="2013" name="Antonie Van Leeuwenhoek">
        <title>Paracoccus zhejiangensis sp. nov., isolated from activated sludge in wastewater-treatment system.</title>
        <authorList>
            <person name="Wu Z.G."/>
            <person name="Zhang D.F."/>
            <person name="Liu Y.L."/>
            <person name="Wang F."/>
            <person name="Jiang X."/>
            <person name="Li C."/>
            <person name="Li S.P."/>
            <person name="Hong Q."/>
            <person name="Li W.J."/>
        </authorList>
    </citation>
    <scope>NUCLEOTIDE SEQUENCE [LARGE SCALE GENOMIC DNA]</scope>
    <source>
        <strain evidence="2 3">J6</strain>
    </source>
</reference>
<feature type="transmembrane region" description="Helical" evidence="1">
    <location>
        <begin position="12"/>
        <end position="33"/>
    </location>
</feature>
<dbReference type="KEGG" id="pzh:CX676_06735"/>
<accession>A0A2H5EX67</accession>
<proteinExistence type="predicted"/>